<dbReference type="RefSeq" id="WP_136948279.1">
    <property type="nucleotide sequence ID" value="NZ_SWFM01000005.1"/>
</dbReference>
<evidence type="ECO:0000259" key="1">
    <source>
        <dbReference type="PROSITE" id="PS51704"/>
    </source>
</evidence>
<dbReference type="InterPro" id="IPR017946">
    <property type="entry name" value="PLC-like_Pdiesterase_TIM-brl"/>
</dbReference>
<dbReference type="PANTHER" id="PTHR46211:SF1">
    <property type="entry name" value="GLYCEROPHOSPHODIESTER PHOSPHODIESTERASE, CYTOPLASMIC"/>
    <property type="match status" value="1"/>
</dbReference>
<sequence>MASLTIFGHRGSSGTHPENTLISFQAANKAGANGIELDVQLTKDGIPVVIHDERVDRTTNGVGWVKDFLYEDLIRLDAGQSFSSRFQGTPIPSLDEVLEWITSTTLSLNIELKTGYVSYEGIEDKILALLNHYQLKDRCIISSFNHYSVKHITQTDSPPETAILIMEKLVEPWDYLKKVGAHGLHIEWQSLDEDLMHNTQKRGIPVRAFTVNDQKEILKAQKLGCDAIFTDFPASSIQSF</sequence>
<dbReference type="Gene3D" id="3.20.20.190">
    <property type="entry name" value="Phosphatidylinositol (PI) phosphodiesterase"/>
    <property type="match status" value="1"/>
</dbReference>
<accession>A0A4U1MF32</accession>
<comment type="caution">
    <text evidence="2">The sequence shown here is derived from an EMBL/GenBank/DDBJ whole genome shotgun (WGS) entry which is preliminary data.</text>
</comment>
<dbReference type="PANTHER" id="PTHR46211">
    <property type="entry name" value="GLYCEROPHOSPHORYL DIESTER PHOSPHODIESTERASE"/>
    <property type="match status" value="1"/>
</dbReference>
<proteinExistence type="predicted"/>
<organism evidence="2 3">
    <name type="scientific">Guptibacillus hwajinpoensis</name>
    <dbReference type="NCBI Taxonomy" id="208199"/>
    <lineage>
        <taxon>Bacteria</taxon>
        <taxon>Bacillati</taxon>
        <taxon>Bacillota</taxon>
        <taxon>Bacilli</taxon>
        <taxon>Bacillales</taxon>
        <taxon>Guptibacillaceae</taxon>
        <taxon>Guptibacillus</taxon>
    </lineage>
</organism>
<evidence type="ECO:0000313" key="2">
    <source>
        <dbReference type="EMBL" id="TKD68836.1"/>
    </source>
</evidence>
<dbReference type="GO" id="GO:0006629">
    <property type="term" value="P:lipid metabolic process"/>
    <property type="evidence" value="ECO:0007669"/>
    <property type="project" value="InterPro"/>
</dbReference>
<dbReference type="OrthoDB" id="384721at2"/>
<dbReference type="AlphaFoldDB" id="A0A4U1MF32"/>
<reference evidence="2 3" key="1">
    <citation type="submission" date="2019-04" db="EMBL/GenBank/DDBJ databases">
        <title>Genome sequence of Bacillus hwajinpoensis strain Y2.</title>
        <authorList>
            <person name="Fair J.L."/>
            <person name="Maclea K.S."/>
        </authorList>
    </citation>
    <scope>NUCLEOTIDE SEQUENCE [LARGE SCALE GENOMIC DNA]</scope>
    <source>
        <strain evidence="2 3">Y2</strain>
    </source>
</reference>
<protein>
    <submittedName>
        <fullName evidence="2">Glycerophosphodiester phosphodiesterase</fullName>
    </submittedName>
</protein>
<dbReference type="Pfam" id="PF03009">
    <property type="entry name" value="GDPD"/>
    <property type="match status" value="1"/>
</dbReference>
<evidence type="ECO:0000313" key="3">
    <source>
        <dbReference type="Proteomes" id="UP000310541"/>
    </source>
</evidence>
<dbReference type="GO" id="GO:0008081">
    <property type="term" value="F:phosphoric diester hydrolase activity"/>
    <property type="evidence" value="ECO:0007669"/>
    <property type="project" value="InterPro"/>
</dbReference>
<dbReference type="SUPFAM" id="SSF51695">
    <property type="entry name" value="PLC-like phosphodiesterases"/>
    <property type="match status" value="1"/>
</dbReference>
<dbReference type="EMBL" id="SWFM01000005">
    <property type="protein sequence ID" value="TKD68836.1"/>
    <property type="molecule type" value="Genomic_DNA"/>
</dbReference>
<dbReference type="InterPro" id="IPR030395">
    <property type="entry name" value="GP_PDE_dom"/>
</dbReference>
<feature type="domain" description="GP-PDE" evidence="1">
    <location>
        <begin position="4"/>
        <end position="240"/>
    </location>
</feature>
<gene>
    <name evidence="2" type="ORF">FBF83_16715</name>
</gene>
<name>A0A4U1MF32_9BACL</name>
<dbReference type="CDD" id="cd08563">
    <property type="entry name" value="GDPD_TtGDE_like"/>
    <property type="match status" value="1"/>
</dbReference>
<dbReference type="Proteomes" id="UP000310541">
    <property type="component" value="Unassembled WGS sequence"/>
</dbReference>
<dbReference type="PROSITE" id="PS51704">
    <property type="entry name" value="GP_PDE"/>
    <property type="match status" value="1"/>
</dbReference>